<dbReference type="GO" id="GO:0010008">
    <property type="term" value="C:endosome membrane"/>
    <property type="evidence" value="ECO:0007669"/>
    <property type="project" value="UniProtKB-SubCell"/>
</dbReference>
<feature type="active site" evidence="13">
    <location>
        <position position="362"/>
    </location>
</feature>
<feature type="compositionally biased region" description="Acidic residues" evidence="14">
    <location>
        <begin position="1051"/>
        <end position="1060"/>
    </location>
</feature>
<evidence type="ECO:0000259" key="15">
    <source>
        <dbReference type="PROSITE" id="PS50203"/>
    </source>
</evidence>
<evidence type="ECO:0000256" key="14">
    <source>
        <dbReference type="SAM" id="MobiDB-lite"/>
    </source>
</evidence>
<feature type="active site" evidence="13">
    <location>
        <position position="194"/>
    </location>
</feature>
<dbReference type="CDD" id="cd00044">
    <property type="entry name" value="CysPc"/>
    <property type="match status" value="1"/>
</dbReference>
<evidence type="ECO:0000256" key="1">
    <source>
        <dbReference type="ARBA" id="ARBA00004481"/>
    </source>
</evidence>
<dbReference type="RefSeq" id="XP_035339509.1">
    <property type="nucleotide sequence ID" value="XM_035483616.1"/>
</dbReference>
<dbReference type="InterPro" id="IPR036213">
    <property type="entry name" value="Calpain_III_sf"/>
</dbReference>
<dbReference type="GO" id="GO:0006508">
    <property type="term" value="P:proteolysis"/>
    <property type="evidence" value="ECO:0007669"/>
    <property type="project" value="UniProtKB-KW"/>
</dbReference>
<feature type="compositionally biased region" description="Low complexity" evidence="14">
    <location>
        <begin position="1037"/>
        <end position="1050"/>
    </location>
</feature>
<evidence type="ECO:0000313" key="16">
    <source>
        <dbReference type="EMBL" id="QKX53330.1"/>
    </source>
</evidence>
<dbReference type="InterPro" id="IPR022683">
    <property type="entry name" value="Calpain_III"/>
</dbReference>
<evidence type="ECO:0000256" key="10">
    <source>
        <dbReference type="ARBA" id="ARBA00022807"/>
    </source>
</evidence>
<dbReference type="Pfam" id="PF25435">
    <property type="entry name" value="PalB_C"/>
    <property type="match status" value="1"/>
</dbReference>
<feature type="region of interest" description="Disordered" evidence="14">
    <location>
        <begin position="1104"/>
        <end position="1241"/>
    </location>
</feature>
<dbReference type="EMBL" id="CP055898">
    <property type="protein sequence ID" value="QKX53330.1"/>
    <property type="molecule type" value="Genomic_DNA"/>
</dbReference>
<keyword evidence="9 13" id="KW-0378">Hydrolase</keyword>
<evidence type="ECO:0000256" key="8">
    <source>
        <dbReference type="ARBA" id="ARBA00022753"/>
    </source>
</evidence>
<dbReference type="Pfam" id="PF18097">
    <property type="entry name" value="Vta1_C"/>
    <property type="match status" value="1"/>
</dbReference>
<dbReference type="Gene3D" id="3.90.70.10">
    <property type="entry name" value="Cysteine proteinases"/>
    <property type="match status" value="1"/>
</dbReference>
<comment type="similarity">
    <text evidence="4">Belongs to the peptidase C2 family. PalB/RIM13 subfamily.</text>
</comment>
<dbReference type="InterPro" id="IPR039431">
    <property type="entry name" value="Vta1/CALS_N"/>
</dbReference>
<dbReference type="GO" id="GO:0004198">
    <property type="term" value="F:calcium-dependent cysteine-type endopeptidase activity"/>
    <property type="evidence" value="ECO:0007669"/>
    <property type="project" value="InterPro"/>
</dbReference>
<feature type="compositionally biased region" description="Polar residues" evidence="14">
    <location>
        <begin position="846"/>
        <end position="861"/>
    </location>
</feature>
<dbReference type="InterPro" id="IPR007330">
    <property type="entry name" value="MIT_dom"/>
</dbReference>
<dbReference type="OrthoDB" id="167576at2759"/>
<comment type="subcellular location">
    <subcellularLocation>
        <location evidence="2">Cytoplasm</location>
    </subcellularLocation>
    <subcellularLocation>
        <location evidence="1">Endosome membrane</location>
        <topology evidence="1">Peripheral membrane protein</topology>
    </subcellularLocation>
</comment>
<dbReference type="Gene3D" id="1.25.40.270">
    <property type="entry name" value="Vacuolar protein sorting-associated protein vta1"/>
    <property type="match status" value="1"/>
</dbReference>
<feature type="region of interest" description="Disordered" evidence="14">
    <location>
        <begin position="1033"/>
        <end position="1092"/>
    </location>
</feature>
<dbReference type="PANTHER" id="PTHR46143">
    <property type="entry name" value="CALPAIN-7"/>
    <property type="match status" value="1"/>
</dbReference>
<dbReference type="SUPFAM" id="SSF116846">
    <property type="entry name" value="MIT domain"/>
    <property type="match status" value="1"/>
</dbReference>
<evidence type="ECO:0000256" key="13">
    <source>
        <dbReference type="PROSITE-ProRule" id="PRU00239"/>
    </source>
</evidence>
<keyword evidence="10 13" id="KW-0788">Thiol protease</keyword>
<dbReference type="KEGG" id="trg:TRUGW13939_00408"/>
<dbReference type="InterPro" id="IPR041212">
    <property type="entry name" value="Vta1_C"/>
</dbReference>
<dbReference type="PROSITE" id="PS50203">
    <property type="entry name" value="CALPAIN_CAT"/>
    <property type="match status" value="1"/>
</dbReference>
<name>A0A7H8QHH0_TALRU</name>
<evidence type="ECO:0000256" key="12">
    <source>
        <dbReference type="ARBA" id="ARBA00023136"/>
    </source>
</evidence>
<keyword evidence="5" id="KW-0813">Transport</keyword>
<evidence type="ECO:0000256" key="9">
    <source>
        <dbReference type="ARBA" id="ARBA00022801"/>
    </source>
</evidence>
<feature type="compositionally biased region" description="Low complexity" evidence="14">
    <location>
        <begin position="1165"/>
        <end position="1180"/>
    </location>
</feature>
<dbReference type="SUPFAM" id="SSF54001">
    <property type="entry name" value="Cysteine proteinases"/>
    <property type="match status" value="1"/>
</dbReference>
<evidence type="ECO:0000313" key="17">
    <source>
        <dbReference type="Proteomes" id="UP000509510"/>
    </source>
</evidence>
<evidence type="ECO:0000256" key="3">
    <source>
        <dbReference type="ARBA" id="ARBA00007895"/>
    </source>
</evidence>
<dbReference type="PANTHER" id="PTHR46143:SF1">
    <property type="entry name" value="CALPAIN-7"/>
    <property type="match status" value="1"/>
</dbReference>
<dbReference type="Proteomes" id="UP000509510">
    <property type="component" value="Chromosome I"/>
</dbReference>
<proteinExistence type="inferred from homology"/>
<keyword evidence="12" id="KW-0472">Membrane</keyword>
<dbReference type="AlphaFoldDB" id="A0A7H8QHH0"/>
<keyword evidence="6" id="KW-0963">Cytoplasm</keyword>
<keyword evidence="11" id="KW-0653">Protein transport</keyword>
<evidence type="ECO:0000256" key="7">
    <source>
        <dbReference type="ARBA" id="ARBA00022670"/>
    </source>
</evidence>
<evidence type="ECO:0000256" key="6">
    <source>
        <dbReference type="ARBA" id="ARBA00022490"/>
    </source>
</evidence>
<organism evidence="16 17">
    <name type="scientific">Talaromyces rugulosus</name>
    <name type="common">Penicillium rugulosum</name>
    <dbReference type="NCBI Taxonomy" id="121627"/>
    <lineage>
        <taxon>Eukaryota</taxon>
        <taxon>Fungi</taxon>
        <taxon>Dikarya</taxon>
        <taxon>Ascomycota</taxon>
        <taxon>Pezizomycotina</taxon>
        <taxon>Eurotiomycetes</taxon>
        <taxon>Eurotiomycetidae</taxon>
        <taxon>Eurotiales</taxon>
        <taxon>Trichocomaceae</taxon>
        <taxon>Talaromyces</taxon>
        <taxon>Talaromyces sect. Islandici</taxon>
    </lineage>
</organism>
<dbReference type="InterPro" id="IPR001300">
    <property type="entry name" value="Peptidase_C2_calpain_cat"/>
</dbReference>
<keyword evidence="8" id="KW-0967">Endosome</keyword>
<feature type="compositionally biased region" description="Low complexity" evidence="14">
    <location>
        <begin position="1209"/>
        <end position="1235"/>
    </location>
</feature>
<evidence type="ECO:0000256" key="11">
    <source>
        <dbReference type="ARBA" id="ARBA00022927"/>
    </source>
</evidence>
<dbReference type="InterPro" id="IPR036181">
    <property type="entry name" value="MIT_dom_sf"/>
</dbReference>
<reference evidence="17" key="1">
    <citation type="submission" date="2020-06" db="EMBL/GenBank/DDBJ databases">
        <title>A chromosome-scale genome assembly of Talaromyces rugulosus W13939.</title>
        <authorList>
            <person name="Wang B."/>
            <person name="Guo L."/>
            <person name="Ye K."/>
            <person name="Wang L."/>
        </authorList>
    </citation>
    <scope>NUCLEOTIDE SEQUENCE [LARGE SCALE GENOMIC DNA]</scope>
    <source>
        <strain evidence="17">W13939</strain>
    </source>
</reference>
<dbReference type="Pfam" id="PF04652">
    <property type="entry name" value="Vta1"/>
    <property type="match status" value="1"/>
</dbReference>
<gene>
    <name evidence="16" type="ORF">TRUGW13939_00408</name>
</gene>
<keyword evidence="17" id="KW-1185">Reference proteome</keyword>
<keyword evidence="7 13" id="KW-0645">Protease</keyword>
<evidence type="ECO:0000256" key="4">
    <source>
        <dbReference type="ARBA" id="ARBA00010193"/>
    </source>
</evidence>
<dbReference type="GO" id="GO:0015031">
    <property type="term" value="P:protein transport"/>
    <property type="evidence" value="ECO:0007669"/>
    <property type="project" value="UniProtKB-KW"/>
</dbReference>
<dbReference type="GeneID" id="55987921"/>
<dbReference type="SUPFAM" id="SSF49758">
    <property type="entry name" value="Calpain large subunit, middle domain (domain III)"/>
    <property type="match status" value="2"/>
</dbReference>
<dbReference type="Gene3D" id="1.20.5.420">
    <property type="entry name" value="Immunoglobulin FC, subunit C"/>
    <property type="match status" value="1"/>
</dbReference>
<protein>
    <recommendedName>
        <fullName evidence="15">Calpain catalytic domain-containing protein</fullName>
    </recommendedName>
</protein>
<accession>A0A7H8QHH0</accession>
<dbReference type="Pfam" id="PF00648">
    <property type="entry name" value="Peptidase_C2"/>
    <property type="match status" value="1"/>
</dbReference>
<comment type="similarity">
    <text evidence="3">Belongs to the VTA1 family.</text>
</comment>
<evidence type="ECO:0000256" key="5">
    <source>
        <dbReference type="ARBA" id="ARBA00022448"/>
    </source>
</evidence>
<feature type="region of interest" description="Disordered" evidence="14">
    <location>
        <begin position="846"/>
        <end position="873"/>
    </location>
</feature>
<dbReference type="InterPro" id="IPR051297">
    <property type="entry name" value="PalB/RIM13"/>
</dbReference>
<dbReference type="SMART" id="SM00230">
    <property type="entry name" value="CysPc"/>
    <property type="match status" value="1"/>
</dbReference>
<feature type="region of interest" description="Disordered" evidence="14">
    <location>
        <begin position="582"/>
        <end position="601"/>
    </location>
</feature>
<dbReference type="InterPro" id="IPR023175">
    <property type="entry name" value="Vta1/CALS_N_sf"/>
</dbReference>
<dbReference type="SMART" id="SM00745">
    <property type="entry name" value="MIT"/>
    <property type="match status" value="1"/>
</dbReference>
<sequence length="1276" mass="140358">MSNPTIRSTTDAYLDRAQKYENEVFTAGSQTQALEAAIAAAESYMRALNLAESSQDKKKLDLKCKEWLSRAEDIKTSGKWKTPGPGKKAPVLKEPVSSKKLSTREEIILLESAKLNKFVFPPWKETPDFKEFELEQDGQKFEDKILGLSTSQKKVFNGWKRPEELYPHYSHFASNDPMVGSEIMDLVQDVTTDCSVVASLCAAISRTERGHHALFRSVIFPYDDAEDAPRLSSSGKYVFRFHFNGCYRKVTIDDRLPSSKSSRSLFVIDRNNPHVLWPALLEKAYLKIRGGYDFPGSNSGTDLWVLTGWIPEQIFLHHEDVTPNQLWKRIADSFRFGDSILTIGTGELNQREERLQGLISRHDYAILDLEEVDGRRQMLIKNPWADPASKVPGTYGRTFEEQQPDVNKSQKPLLPGSFWMDYDQVFQNFENLYLNWNPGLFRCRQDIHFVWDLSKPRLNQGCFAGNPQFSVSTEAGGPVWLLLNKHFRTTETPSAGDEPGFISLYVYKGGGQRVFLSAGAFYGGPFVDSPNTLARIDMDAHSTYTIVVAEQSLPLLPQNFTLSAFSRNEVALKNAETKYSHVTQTQGEWSPATGGGNTESPRYPSNPQFALQVVEEADISILLEMSNLELAVHVKLFWSDGKRVSTVRKRDIITDSGDYRPGCVVAETKNLQPGSYTLVCSTFTPDQLANFGLWVSSTKQFHVKALPAETAGRLLVLSDIGVLPPGTDRIIAPLCVPRLTRIKLVARSRESTIGNRHVASSPMLMTVERGQGPYKEILASSENGEFSDAISGIRVPDVDIRPEYQQQGGIWIAIERIGGPGGQVTDHVDVEALVGSLAPLSRLRSTTSSMINPNPTQLPTHSQRHLSTNKHGDQYPEQLESRRCRALHHSGGASRACQTRGRLLVLVSATGNYWAVNQIISKGLHNSDEESIHFTTSLMDKLEQFKTENPDNDAITDNVAGQAYVEQFGLEIFGKADNAIRANKASKQTADTFLAAATFLELCQIWGALDPDVLSKVKFAKYHAVRIAKALKNGEDPNLSNPAAEPAAENTEGEALDPNDPEVQAIQGTSTQPPARERQASVEEVPDESDRIQRQLAQQSILNESLHPSRSSSIPPPPLPQVPLDSAASNTEEAPPPELPSAPSDLQLPQVPPTLPDTPKTIGGSAAFQSFPPPASSSAPDVPDLPQPPATFSAPSNPVIQTQPPPVIPTATPTIGNRAPAAPVPGPAATSTPPVDDNSISQAQKHARWAVSALSFDDVNTAIRELKIALQHLGAE</sequence>
<feature type="domain" description="Calpain catalytic" evidence="15">
    <location>
        <begin position="117"/>
        <end position="438"/>
    </location>
</feature>
<dbReference type="SMART" id="SM00720">
    <property type="entry name" value="calpain_III"/>
    <property type="match status" value="1"/>
</dbReference>
<feature type="active site" evidence="13">
    <location>
        <position position="382"/>
    </location>
</feature>
<dbReference type="InterPro" id="IPR038765">
    <property type="entry name" value="Papain-like_cys_pep_sf"/>
</dbReference>
<evidence type="ECO:0000256" key="2">
    <source>
        <dbReference type="ARBA" id="ARBA00004496"/>
    </source>
</evidence>
<dbReference type="Gene3D" id="2.60.120.380">
    <property type="match status" value="1"/>
</dbReference>